<gene>
    <name evidence="6" type="ORF">IM816_17735</name>
</gene>
<dbReference type="EMBL" id="CP063231">
    <property type="protein sequence ID" value="URL58403.1"/>
    <property type="molecule type" value="Genomic_DNA"/>
</dbReference>
<dbReference type="SUPFAM" id="SSF48498">
    <property type="entry name" value="Tetracyclin repressor-like, C-terminal domain"/>
    <property type="match status" value="1"/>
</dbReference>
<dbReference type="PROSITE" id="PS50977">
    <property type="entry name" value="HTH_TETR_2"/>
    <property type="match status" value="1"/>
</dbReference>
<dbReference type="InterPro" id="IPR050109">
    <property type="entry name" value="HTH-type_TetR-like_transc_reg"/>
</dbReference>
<evidence type="ECO:0000256" key="2">
    <source>
        <dbReference type="ARBA" id="ARBA00023125"/>
    </source>
</evidence>
<dbReference type="InterPro" id="IPR004111">
    <property type="entry name" value="Repressor_TetR_C"/>
</dbReference>
<evidence type="ECO:0000313" key="6">
    <source>
        <dbReference type="EMBL" id="URL58403.1"/>
    </source>
</evidence>
<keyword evidence="1" id="KW-0805">Transcription regulation</keyword>
<dbReference type="Pfam" id="PF00440">
    <property type="entry name" value="TetR_N"/>
    <property type="match status" value="1"/>
</dbReference>
<dbReference type="InterPro" id="IPR009057">
    <property type="entry name" value="Homeodomain-like_sf"/>
</dbReference>
<evidence type="ECO:0000256" key="4">
    <source>
        <dbReference type="PROSITE-ProRule" id="PRU00335"/>
    </source>
</evidence>
<dbReference type="Gene3D" id="1.10.10.60">
    <property type="entry name" value="Homeodomain-like"/>
    <property type="match status" value="1"/>
</dbReference>
<sequence length="225" mass="24191">MSKKPARAGRRTEALTKAQIVEAAIAILDSEGVAALTFRTLSTRLATGSGAIYWHIANKEELLGAATDHIVAAAMDAAKVPNRKPREAIRAIATAVFDAFDAHPWIGGQLSLAPGRTGMLQVFEAIGGRLVALGVPAKDRFDVWSALVNYIFGVAAQNADNARRAEEGRTREDMLGTLAEAWGQLDASQFPFLHEVAVQLPGHDDREQFLAGIDLILDGALERRP</sequence>
<feature type="DNA-binding region" description="H-T-H motif" evidence="4">
    <location>
        <begin position="37"/>
        <end position="56"/>
    </location>
</feature>
<name>A0ABY4T0C9_9GAMM</name>
<proteinExistence type="predicted"/>
<reference evidence="6" key="1">
    <citation type="submission" date="2020-10" db="EMBL/GenBank/DDBJ databases">
        <title>Whole-genome sequence of Luteibacter sp. EIF3.</title>
        <authorList>
            <person name="Friedrich I."/>
            <person name="Hertel R."/>
            <person name="Daniel R."/>
        </authorList>
    </citation>
    <scope>NUCLEOTIDE SEQUENCE</scope>
    <source>
        <strain evidence="6">EIF3</strain>
    </source>
</reference>
<evidence type="ECO:0000256" key="1">
    <source>
        <dbReference type="ARBA" id="ARBA00023015"/>
    </source>
</evidence>
<keyword evidence="3" id="KW-0804">Transcription</keyword>
<evidence type="ECO:0000256" key="3">
    <source>
        <dbReference type="ARBA" id="ARBA00023163"/>
    </source>
</evidence>
<dbReference type="InterPro" id="IPR036271">
    <property type="entry name" value="Tet_transcr_reg_TetR-rel_C_sf"/>
</dbReference>
<evidence type="ECO:0000259" key="5">
    <source>
        <dbReference type="PROSITE" id="PS50977"/>
    </source>
</evidence>
<dbReference type="InterPro" id="IPR001647">
    <property type="entry name" value="HTH_TetR"/>
</dbReference>
<evidence type="ECO:0000313" key="7">
    <source>
        <dbReference type="Proteomes" id="UP001056681"/>
    </source>
</evidence>
<dbReference type="PANTHER" id="PTHR30055:SF151">
    <property type="entry name" value="TRANSCRIPTIONAL REGULATORY PROTEIN"/>
    <property type="match status" value="1"/>
</dbReference>
<feature type="domain" description="HTH tetR-type" evidence="5">
    <location>
        <begin position="14"/>
        <end position="74"/>
    </location>
</feature>
<keyword evidence="2 4" id="KW-0238">DNA-binding</keyword>
<protein>
    <submittedName>
        <fullName evidence="6">TetR family transcriptional regulator</fullName>
    </submittedName>
</protein>
<accession>A0ABY4T0C9</accession>
<dbReference type="Pfam" id="PF02909">
    <property type="entry name" value="TetR_C_1"/>
    <property type="match status" value="1"/>
</dbReference>
<dbReference type="Gene3D" id="1.10.357.10">
    <property type="entry name" value="Tetracycline Repressor, domain 2"/>
    <property type="match status" value="1"/>
</dbReference>
<dbReference type="RefSeq" id="WP_250339110.1">
    <property type="nucleotide sequence ID" value="NZ_CP063231.1"/>
</dbReference>
<dbReference type="Proteomes" id="UP001056681">
    <property type="component" value="Chromosome"/>
</dbReference>
<dbReference type="PRINTS" id="PR00455">
    <property type="entry name" value="HTHTETR"/>
</dbReference>
<keyword evidence="7" id="KW-1185">Reference proteome</keyword>
<dbReference type="PANTHER" id="PTHR30055">
    <property type="entry name" value="HTH-TYPE TRANSCRIPTIONAL REGULATOR RUTR"/>
    <property type="match status" value="1"/>
</dbReference>
<organism evidence="6 7">
    <name type="scientific">Luteibacter flocculans</name>
    <dbReference type="NCBI Taxonomy" id="2780091"/>
    <lineage>
        <taxon>Bacteria</taxon>
        <taxon>Pseudomonadati</taxon>
        <taxon>Pseudomonadota</taxon>
        <taxon>Gammaproteobacteria</taxon>
        <taxon>Lysobacterales</taxon>
        <taxon>Rhodanobacteraceae</taxon>
        <taxon>Luteibacter</taxon>
    </lineage>
</organism>
<dbReference type="SUPFAM" id="SSF46689">
    <property type="entry name" value="Homeodomain-like"/>
    <property type="match status" value="1"/>
</dbReference>